<name>A0ABP0FGJ6_CLALP</name>
<evidence type="ECO:0000256" key="8">
    <source>
        <dbReference type="ARBA" id="ARBA00023034"/>
    </source>
</evidence>
<evidence type="ECO:0000256" key="3">
    <source>
        <dbReference type="ARBA" id="ARBA00022676"/>
    </source>
</evidence>
<keyword evidence="8 10" id="KW-0333">Golgi apparatus</keyword>
<dbReference type="Proteomes" id="UP001642483">
    <property type="component" value="Unassembled WGS sequence"/>
</dbReference>
<dbReference type="PANTHER" id="PTHR11214">
    <property type="entry name" value="BETA-1,3-N-ACETYLGLUCOSAMINYLTRANSFERASE"/>
    <property type="match status" value="1"/>
</dbReference>
<evidence type="ECO:0000256" key="10">
    <source>
        <dbReference type="RuleBase" id="RU363063"/>
    </source>
</evidence>
<accession>A0ABP0FGJ6</accession>
<feature type="transmembrane region" description="Helical" evidence="10">
    <location>
        <begin position="12"/>
        <end position="30"/>
    </location>
</feature>
<evidence type="ECO:0000256" key="9">
    <source>
        <dbReference type="ARBA" id="ARBA00023136"/>
    </source>
</evidence>
<organism evidence="11 12">
    <name type="scientific">Clavelina lepadiformis</name>
    <name type="common">Light-bulb sea squirt</name>
    <name type="synonym">Ascidia lepadiformis</name>
    <dbReference type="NCBI Taxonomy" id="159417"/>
    <lineage>
        <taxon>Eukaryota</taxon>
        <taxon>Metazoa</taxon>
        <taxon>Chordata</taxon>
        <taxon>Tunicata</taxon>
        <taxon>Ascidiacea</taxon>
        <taxon>Aplousobranchia</taxon>
        <taxon>Clavelinidae</taxon>
        <taxon>Clavelina</taxon>
    </lineage>
</organism>
<comment type="caution">
    <text evidence="11">The sequence shown here is derived from an EMBL/GenBank/DDBJ whole genome shotgun (WGS) entry which is preliminary data.</text>
</comment>
<evidence type="ECO:0000313" key="12">
    <source>
        <dbReference type="Proteomes" id="UP001642483"/>
    </source>
</evidence>
<keyword evidence="4" id="KW-0808">Transferase</keyword>
<evidence type="ECO:0000256" key="2">
    <source>
        <dbReference type="ARBA" id="ARBA00008661"/>
    </source>
</evidence>
<evidence type="ECO:0000256" key="1">
    <source>
        <dbReference type="ARBA" id="ARBA00004323"/>
    </source>
</evidence>
<reference evidence="11 12" key="1">
    <citation type="submission" date="2024-02" db="EMBL/GenBank/DDBJ databases">
        <authorList>
            <person name="Daric V."/>
            <person name="Darras S."/>
        </authorList>
    </citation>
    <scope>NUCLEOTIDE SEQUENCE [LARGE SCALE GENOMIC DNA]</scope>
</reference>
<keyword evidence="3 10" id="KW-0328">Glycosyltransferase</keyword>
<keyword evidence="12" id="KW-1185">Reference proteome</keyword>
<dbReference type="InterPro" id="IPR002659">
    <property type="entry name" value="Glyco_trans_31"/>
</dbReference>
<evidence type="ECO:0000256" key="5">
    <source>
        <dbReference type="ARBA" id="ARBA00022692"/>
    </source>
</evidence>
<keyword evidence="5 10" id="KW-0812">Transmembrane</keyword>
<keyword evidence="6 10" id="KW-0735">Signal-anchor</keyword>
<comment type="similarity">
    <text evidence="2 10">Belongs to the glycosyltransferase 31 family.</text>
</comment>
<protein>
    <recommendedName>
        <fullName evidence="10">Hexosyltransferase</fullName>
        <ecNumber evidence="10">2.4.1.-</ecNumber>
    </recommendedName>
</protein>
<dbReference type="EC" id="2.4.1.-" evidence="10"/>
<dbReference type="PANTHER" id="PTHR11214:SF314">
    <property type="entry name" value="HEXOSYLTRANSFERASE"/>
    <property type="match status" value="1"/>
</dbReference>
<proteinExistence type="inferred from homology"/>
<keyword evidence="9 10" id="KW-0472">Membrane</keyword>
<dbReference type="EMBL" id="CAWYQH010000057">
    <property type="protein sequence ID" value="CAK8678807.1"/>
    <property type="molecule type" value="Genomic_DNA"/>
</dbReference>
<evidence type="ECO:0000256" key="7">
    <source>
        <dbReference type="ARBA" id="ARBA00022989"/>
    </source>
</evidence>
<comment type="subcellular location">
    <subcellularLocation>
        <location evidence="1 10">Golgi apparatus membrane</location>
        <topology evidence="1 10">Single-pass type II membrane protein</topology>
    </subcellularLocation>
</comment>
<gene>
    <name evidence="11" type="ORF">CVLEPA_LOCUS9087</name>
</gene>
<evidence type="ECO:0000313" key="11">
    <source>
        <dbReference type="EMBL" id="CAK8678807.1"/>
    </source>
</evidence>
<evidence type="ECO:0000256" key="4">
    <source>
        <dbReference type="ARBA" id="ARBA00022679"/>
    </source>
</evidence>
<dbReference type="Gene3D" id="3.90.550.50">
    <property type="match status" value="1"/>
</dbReference>
<sequence>MVTVFLGSARRILRAFYICATLYLLYIICLKRFSLEEQQSPQKSKEKYTEVPIPSIYLQNIPNLTPHTFRYLLEPDYDVACGISRNGKARYRRDLVNFSPPTDEPRKEQVIGTGRRRNNRPLLVLFLIHSKANHFKHRRVIRKTWGSVGKRLSKMVFLLGNPQNKTLQSLLQSENKLYGDILQEDFYETYRNITLKAIMALKWASLYCPRAAIVTKADDDMFVGTMAIISNIIKGWFVLKAIPRRKLLLCKPVFNGPVLREGKYAVSQSLYSVTTWPPFCFGGCWMASNDVIKKLYEISLMTPQIHLDDVYVTGILRTKIGQGLQRVANSKILFCHGRGDPDLVWTWWNVTQDTTNYFKTFKGREKIMDCFL</sequence>
<keyword evidence="7 10" id="KW-1133">Transmembrane helix</keyword>
<dbReference type="Pfam" id="PF01762">
    <property type="entry name" value="Galactosyl_T"/>
    <property type="match status" value="1"/>
</dbReference>
<evidence type="ECO:0000256" key="6">
    <source>
        <dbReference type="ARBA" id="ARBA00022968"/>
    </source>
</evidence>